<keyword evidence="3" id="KW-0282">Flagellum</keyword>
<feature type="non-terminal residue" evidence="3">
    <location>
        <position position="67"/>
    </location>
</feature>
<name>A0A7Y0SI38_VIBPH</name>
<feature type="chain" id="PRO_5030747957" evidence="2">
    <location>
        <begin position="20"/>
        <end position="67"/>
    </location>
</feature>
<reference evidence="3 4" key="1">
    <citation type="submission" date="2020-04" db="EMBL/GenBank/DDBJ databases">
        <title>Whole-genome sequencing of Vibrio spp. from China reveals different genetic environments of blaCTX-M-14 among diverse lineages.</title>
        <authorList>
            <person name="Zheng Z."/>
            <person name="Ye L."/>
            <person name="Chen S."/>
        </authorList>
    </citation>
    <scope>NUCLEOTIDE SEQUENCE [LARGE SCALE GENOMIC DNA]</scope>
    <source>
        <strain evidence="3 4">Vb0551</strain>
    </source>
</reference>
<dbReference type="AlphaFoldDB" id="A0A7Y0SI38"/>
<dbReference type="EMBL" id="JABCLB010001291">
    <property type="protein sequence ID" value="NMU83959.1"/>
    <property type="molecule type" value="Genomic_DNA"/>
</dbReference>
<evidence type="ECO:0000313" key="3">
    <source>
        <dbReference type="EMBL" id="NMU83959.1"/>
    </source>
</evidence>
<keyword evidence="3" id="KW-0966">Cell projection</keyword>
<evidence type="ECO:0000256" key="1">
    <source>
        <dbReference type="SAM" id="MobiDB-lite"/>
    </source>
</evidence>
<comment type="caution">
    <text evidence="3">The sequence shown here is derived from an EMBL/GenBank/DDBJ whole genome shotgun (WGS) entry which is preliminary data.</text>
</comment>
<sequence>MKRICLLALIATMSGCAMLEPIETDEVTQATTVVDAVEGDKSKEESSGIVDTLRGRSDPVAGDPAWA</sequence>
<feature type="region of interest" description="Disordered" evidence="1">
    <location>
        <begin position="36"/>
        <end position="67"/>
    </location>
</feature>
<proteinExistence type="predicted"/>
<accession>A0A7Y0SI38</accession>
<feature type="signal peptide" evidence="2">
    <location>
        <begin position="1"/>
        <end position="19"/>
    </location>
</feature>
<evidence type="ECO:0000256" key="2">
    <source>
        <dbReference type="SAM" id="SignalP"/>
    </source>
</evidence>
<dbReference type="Proteomes" id="UP000518904">
    <property type="component" value="Unassembled WGS sequence"/>
</dbReference>
<organism evidence="3 4">
    <name type="scientific">Vibrio parahaemolyticus</name>
    <dbReference type="NCBI Taxonomy" id="670"/>
    <lineage>
        <taxon>Bacteria</taxon>
        <taxon>Pseudomonadati</taxon>
        <taxon>Pseudomonadota</taxon>
        <taxon>Gammaproteobacteria</taxon>
        <taxon>Vibrionales</taxon>
        <taxon>Vibrionaceae</taxon>
        <taxon>Vibrio</taxon>
    </lineage>
</organism>
<protein>
    <submittedName>
        <fullName evidence="3">Flagellar basal body L-ring protein</fullName>
    </submittedName>
</protein>
<evidence type="ECO:0000313" key="4">
    <source>
        <dbReference type="Proteomes" id="UP000518904"/>
    </source>
</evidence>
<keyword evidence="2" id="KW-0732">Signal</keyword>
<keyword evidence="3" id="KW-0969">Cilium</keyword>
<gene>
    <name evidence="3" type="ORF">HKB16_13810</name>
</gene>
<dbReference type="PROSITE" id="PS51257">
    <property type="entry name" value="PROKAR_LIPOPROTEIN"/>
    <property type="match status" value="1"/>
</dbReference>